<dbReference type="OrthoDB" id="9797819at2"/>
<keyword evidence="2" id="KW-0808">Transferase</keyword>
<dbReference type="PANTHER" id="PTHR48090">
    <property type="entry name" value="UNDECAPRENYL-PHOSPHATE 4-DEOXY-4-FORMAMIDO-L-ARABINOSE TRANSFERASE-RELATED"/>
    <property type="match status" value="1"/>
</dbReference>
<proteinExistence type="predicted"/>
<dbReference type="CDD" id="cd04179">
    <property type="entry name" value="DPM_DPG-synthase_like"/>
    <property type="match status" value="1"/>
</dbReference>
<evidence type="ECO:0000313" key="2">
    <source>
        <dbReference type="EMBL" id="SMD46324.1"/>
    </source>
</evidence>
<protein>
    <submittedName>
        <fullName evidence="2">Glycosyltransferase involved in cell wall bisynthesis</fullName>
    </submittedName>
</protein>
<feature type="domain" description="Glycosyltransferase 2-like" evidence="1">
    <location>
        <begin position="17"/>
        <end position="175"/>
    </location>
</feature>
<keyword evidence="3" id="KW-1185">Reference proteome</keyword>
<dbReference type="PANTHER" id="PTHR48090:SF7">
    <property type="entry name" value="RFBJ PROTEIN"/>
    <property type="match status" value="1"/>
</dbReference>
<dbReference type="Proteomes" id="UP000192333">
    <property type="component" value="Chromosome I"/>
</dbReference>
<dbReference type="GO" id="GO:0016740">
    <property type="term" value="F:transferase activity"/>
    <property type="evidence" value="ECO:0007669"/>
    <property type="project" value="UniProtKB-KW"/>
</dbReference>
<reference evidence="3" key="1">
    <citation type="submission" date="2017-04" db="EMBL/GenBank/DDBJ databases">
        <authorList>
            <person name="Varghese N."/>
            <person name="Submissions S."/>
        </authorList>
    </citation>
    <scope>NUCLEOTIDE SEQUENCE [LARGE SCALE GENOMIC DNA]</scope>
    <source>
        <strain evidence="3">DSM 16537</strain>
    </source>
</reference>
<dbReference type="InterPro" id="IPR029044">
    <property type="entry name" value="Nucleotide-diphossugar_trans"/>
</dbReference>
<dbReference type="EMBL" id="LT838813">
    <property type="protein sequence ID" value="SMD46324.1"/>
    <property type="molecule type" value="Genomic_DNA"/>
</dbReference>
<evidence type="ECO:0000259" key="1">
    <source>
        <dbReference type="Pfam" id="PF00535"/>
    </source>
</evidence>
<dbReference type="InterPro" id="IPR050256">
    <property type="entry name" value="Glycosyltransferase_2"/>
</dbReference>
<dbReference type="Pfam" id="PF00535">
    <property type="entry name" value="Glycos_transf_2"/>
    <property type="match status" value="1"/>
</dbReference>
<organism evidence="2 3">
    <name type="scientific">Aquiflexum balticum DSM 16537</name>
    <dbReference type="NCBI Taxonomy" id="758820"/>
    <lineage>
        <taxon>Bacteria</taxon>
        <taxon>Pseudomonadati</taxon>
        <taxon>Bacteroidota</taxon>
        <taxon>Cytophagia</taxon>
        <taxon>Cytophagales</taxon>
        <taxon>Cyclobacteriaceae</taxon>
        <taxon>Aquiflexum</taxon>
    </lineage>
</organism>
<sequence>MPKSESTRHPSNFTIDVLIPAFNEENSVGKVIRDIPPFVRNIIVVNNNSHDDTKMVAEAAGAIVLDEPQKGYGKACLTGMDFIRNLKQQPDILVFLDADYSDYPEQMSEVIRPIIEDGYDMVIGSRALGKRERGSMTLPQVFGNWLSTTLMRWIYKVDYTDLGPFRAIRWEKLKALGMVDENYGWTIEMQIKAAKLGLKSTEVPVDYRKRIGVSKVSGTVKGVFGAGWKILWTVWRYR</sequence>
<evidence type="ECO:0000313" key="3">
    <source>
        <dbReference type="Proteomes" id="UP000192333"/>
    </source>
</evidence>
<accession>A0A1W2HBY1</accession>
<dbReference type="AlphaFoldDB" id="A0A1W2HBY1"/>
<dbReference type="STRING" id="758820.SAMN00777080_5009"/>
<dbReference type="Gene3D" id="3.90.550.10">
    <property type="entry name" value="Spore Coat Polysaccharide Biosynthesis Protein SpsA, Chain A"/>
    <property type="match status" value="1"/>
</dbReference>
<gene>
    <name evidence="2" type="ORF">SAMN00777080_5009</name>
</gene>
<dbReference type="RefSeq" id="WP_084123241.1">
    <property type="nucleotide sequence ID" value="NZ_LT838813.1"/>
</dbReference>
<name>A0A1W2HBY1_9BACT</name>
<dbReference type="SUPFAM" id="SSF53448">
    <property type="entry name" value="Nucleotide-diphospho-sugar transferases"/>
    <property type="match status" value="1"/>
</dbReference>
<dbReference type="InterPro" id="IPR001173">
    <property type="entry name" value="Glyco_trans_2-like"/>
</dbReference>